<feature type="domain" description="FecR N-terminal" evidence="2">
    <location>
        <begin position="12"/>
        <end position="52"/>
    </location>
</feature>
<dbReference type="InterPro" id="IPR006860">
    <property type="entry name" value="FecR"/>
</dbReference>
<evidence type="ECO:0000313" key="4">
    <source>
        <dbReference type="Proteomes" id="UP000501237"/>
    </source>
</evidence>
<proteinExistence type="predicted"/>
<reference evidence="3 4" key="1">
    <citation type="journal article" date="2020" name="Microbiol. Resour. Announc.">
        <title>Complete genome sequence of Pseudomonas otitidis strain MrB4, isolated from Lake Biwa in Japan.</title>
        <authorList>
            <person name="Miyazaki K."/>
            <person name="Hase E."/>
            <person name="Maruya T."/>
        </authorList>
    </citation>
    <scope>NUCLEOTIDE SEQUENCE [LARGE SCALE GENOMIC DNA]</scope>
    <source>
        <strain evidence="3 4">MrB4</strain>
    </source>
</reference>
<evidence type="ECO:0000313" key="3">
    <source>
        <dbReference type="EMBL" id="BCA31510.1"/>
    </source>
</evidence>
<dbReference type="PANTHER" id="PTHR30273:SF2">
    <property type="entry name" value="PROTEIN FECR"/>
    <property type="match status" value="1"/>
</dbReference>
<dbReference type="GeneID" id="57400718"/>
<dbReference type="Proteomes" id="UP000501237">
    <property type="component" value="Chromosome"/>
</dbReference>
<dbReference type="KEGG" id="poj:PtoMrB4_54870"/>
<name>A0A679GWM1_9GAMM</name>
<dbReference type="PIRSF" id="PIRSF018266">
    <property type="entry name" value="FecR"/>
    <property type="match status" value="1"/>
</dbReference>
<dbReference type="PANTHER" id="PTHR30273">
    <property type="entry name" value="PERIPLASMIC SIGNAL SENSOR AND SIGMA FACTOR ACTIVATOR FECR-RELATED"/>
    <property type="match status" value="1"/>
</dbReference>
<dbReference type="InterPro" id="IPR032623">
    <property type="entry name" value="FecR_N"/>
</dbReference>
<dbReference type="RefSeq" id="WP_172434982.1">
    <property type="nucleotide sequence ID" value="NZ_AP022642.1"/>
</dbReference>
<dbReference type="Pfam" id="PF16220">
    <property type="entry name" value="DUF4880"/>
    <property type="match status" value="1"/>
</dbReference>
<accession>A0A679GWM1</accession>
<dbReference type="GO" id="GO:0016989">
    <property type="term" value="F:sigma factor antagonist activity"/>
    <property type="evidence" value="ECO:0007669"/>
    <property type="project" value="TreeGrafter"/>
</dbReference>
<dbReference type="Gene3D" id="2.60.120.1440">
    <property type="match status" value="1"/>
</dbReference>
<gene>
    <name evidence="3" type="ORF">PtoMrB4_54870</name>
</gene>
<protein>
    <submittedName>
        <fullName evidence="3">Iron uptake regulator</fullName>
    </submittedName>
</protein>
<dbReference type="InterPro" id="IPR012373">
    <property type="entry name" value="Ferrdict_sens_TM"/>
</dbReference>
<evidence type="ECO:0000259" key="1">
    <source>
        <dbReference type="Pfam" id="PF04773"/>
    </source>
</evidence>
<dbReference type="AlphaFoldDB" id="A0A679GWM1"/>
<feature type="domain" description="FecR protein" evidence="1">
    <location>
        <begin position="110"/>
        <end position="202"/>
    </location>
</feature>
<dbReference type="Pfam" id="PF04773">
    <property type="entry name" value="FecR"/>
    <property type="match status" value="1"/>
</dbReference>
<evidence type="ECO:0000259" key="2">
    <source>
        <dbReference type="Pfam" id="PF16220"/>
    </source>
</evidence>
<dbReference type="EMBL" id="AP022642">
    <property type="protein sequence ID" value="BCA31510.1"/>
    <property type="molecule type" value="Genomic_DNA"/>
</dbReference>
<sequence length="316" mass="34682">MSAGPIERRIAREAARWFVRLQAGASEAVHAECARWRASHEAHERAWQIAEQFHQRLQGIPPAIAGQALGRPATADRRALLKLLALAALAAPCGVIGYRATPWRSWVADERTAVGERREIQLPDGTQVVLNTASALDLAFDEQRRLLRLHAGEIQVSTAVDASGRPFWVQTREGLVRPVGTRFTVRQREGLTLVAVQSGAVELKPVGAPSATLLGAGYQSEFDDLRMGEVRPLQPGTDDWVRGVLRAEGLTLGAFIEELGRYRPGVLRCDPAVAGLRISGAFQLADTDQVLESLARTLPVDIHYRTRYWVTLAPRA</sequence>
<organism evidence="3 4">
    <name type="scientific">Metapseudomonas otitidis</name>
    <dbReference type="NCBI Taxonomy" id="319939"/>
    <lineage>
        <taxon>Bacteria</taxon>
        <taxon>Pseudomonadati</taxon>
        <taxon>Pseudomonadota</taxon>
        <taxon>Gammaproteobacteria</taxon>
        <taxon>Pseudomonadales</taxon>
        <taxon>Pseudomonadaceae</taxon>
        <taxon>Metapseudomonas</taxon>
    </lineage>
</organism>